<dbReference type="EMBL" id="LGRB01000022">
    <property type="protein sequence ID" value="OCT44014.1"/>
    <property type="molecule type" value="Genomic_DNA"/>
</dbReference>
<dbReference type="EC" id="3.5.1.23" evidence="5"/>
<dbReference type="GO" id="GO:0046512">
    <property type="term" value="P:sphingosine biosynthetic process"/>
    <property type="evidence" value="ECO:0007669"/>
    <property type="project" value="TreeGrafter"/>
</dbReference>
<feature type="signal peptide" evidence="6">
    <location>
        <begin position="1"/>
        <end position="20"/>
    </location>
</feature>
<comment type="catalytic activity">
    <reaction evidence="5">
        <text>an N-acylsphing-4-enine + H2O = sphing-4-enine + a fatty acid</text>
        <dbReference type="Rhea" id="RHEA:20856"/>
        <dbReference type="ChEBI" id="CHEBI:15377"/>
        <dbReference type="ChEBI" id="CHEBI:28868"/>
        <dbReference type="ChEBI" id="CHEBI:52639"/>
        <dbReference type="ChEBI" id="CHEBI:57756"/>
        <dbReference type="EC" id="3.5.1.23"/>
    </reaction>
</comment>
<evidence type="ECO:0000259" key="7">
    <source>
        <dbReference type="Pfam" id="PF04734"/>
    </source>
</evidence>
<dbReference type="Pfam" id="PF04734">
    <property type="entry name" value="Ceramidase_alk"/>
    <property type="match status" value="1"/>
</dbReference>
<feature type="binding site" evidence="4">
    <location>
        <position position="571"/>
    </location>
    <ligand>
        <name>Zn(2+)</name>
        <dbReference type="ChEBI" id="CHEBI:29105"/>
    </ligand>
</feature>
<accession>A0A1C1C664</accession>
<name>A0A1C1C664_9EURO</name>
<dbReference type="VEuPathDB" id="FungiDB:G647_02033"/>
<proteinExistence type="inferred from homology"/>
<dbReference type="OrthoDB" id="191371at2759"/>
<evidence type="ECO:0000256" key="6">
    <source>
        <dbReference type="SAM" id="SignalP"/>
    </source>
</evidence>
<evidence type="ECO:0000256" key="3">
    <source>
        <dbReference type="PIRSR" id="PIRSR606823-1"/>
    </source>
</evidence>
<reference evidence="10" key="1">
    <citation type="submission" date="2015-07" db="EMBL/GenBank/DDBJ databases">
        <authorList>
            <person name="Teixeira M.M."/>
            <person name="Souza R.C."/>
            <person name="Almeida L.G."/>
            <person name="Vicente V.A."/>
            <person name="de Hoog S."/>
            <person name="Bocca A.L."/>
            <person name="de Almeida S.R."/>
            <person name="Vasconcelos A.T."/>
            <person name="Felipe M.S."/>
        </authorList>
    </citation>
    <scope>NUCLEOTIDE SEQUENCE [LARGE SCALE GENOMIC DNA]</scope>
    <source>
        <strain evidence="10">KSF</strain>
    </source>
</reference>
<evidence type="ECO:0000259" key="8">
    <source>
        <dbReference type="Pfam" id="PF17048"/>
    </source>
</evidence>
<organism evidence="9 10">
    <name type="scientific">Cladophialophora carrionii</name>
    <dbReference type="NCBI Taxonomy" id="86049"/>
    <lineage>
        <taxon>Eukaryota</taxon>
        <taxon>Fungi</taxon>
        <taxon>Dikarya</taxon>
        <taxon>Ascomycota</taxon>
        <taxon>Pezizomycotina</taxon>
        <taxon>Eurotiomycetes</taxon>
        <taxon>Chaetothyriomycetidae</taxon>
        <taxon>Chaetothyriales</taxon>
        <taxon>Herpotrichiellaceae</taxon>
        <taxon>Cladophialophora</taxon>
    </lineage>
</organism>
<dbReference type="AlphaFoldDB" id="A0A1C1C664"/>
<evidence type="ECO:0000256" key="4">
    <source>
        <dbReference type="PIRSR" id="PIRSR606823-2"/>
    </source>
</evidence>
<keyword evidence="4" id="KW-0479">Metal-binding</keyword>
<dbReference type="Pfam" id="PF17048">
    <property type="entry name" value="Ceramidse_alk_C"/>
    <property type="match status" value="1"/>
</dbReference>
<dbReference type="STRING" id="86049.A0A1C1C664"/>
<dbReference type="eggNOG" id="KOG2232">
    <property type="taxonomic scope" value="Eukaryota"/>
</dbReference>
<evidence type="ECO:0000313" key="10">
    <source>
        <dbReference type="Proteomes" id="UP000094526"/>
    </source>
</evidence>
<feature type="binding site" evidence="4">
    <location>
        <position position="531"/>
    </location>
    <ligand>
        <name>Zn(2+)</name>
        <dbReference type="ChEBI" id="CHEBI:29105"/>
    </ligand>
</feature>
<dbReference type="GO" id="GO:0046872">
    <property type="term" value="F:metal ion binding"/>
    <property type="evidence" value="ECO:0007669"/>
    <property type="project" value="UniProtKB-KW"/>
</dbReference>
<keyword evidence="2 5" id="KW-0378">Hydrolase</keyword>
<comment type="similarity">
    <text evidence="1 5">Belongs to the neutral ceramidase family.</text>
</comment>
<dbReference type="Proteomes" id="UP000094526">
    <property type="component" value="Unassembled WGS sequence"/>
</dbReference>
<dbReference type="PANTHER" id="PTHR12670:SF1">
    <property type="entry name" value="NEUTRAL CERAMIDASE"/>
    <property type="match status" value="1"/>
</dbReference>
<dbReference type="InterPro" id="IPR031331">
    <property type="entry name" value="NEUT/ALK_ceramidase_C"/>
</dbReference>
<gene>
    <name evidence="9" type="ORF">CLCR_00083</name>
</gene>
<dbReference type="InterPro" id="IPR006823">
    <property type="entry name" value="Ceramidase_alk"/>
</dbReference>
<sequence length="785" mass="85754">MARIWATPALYMLFVALVTAALWVCFALQSPPQTSPLVRANTYGANERDHLGDDAVVQGDYLLGVGKADITGYDSLVTSSTRYADLVFVRPVVEINLMGYADTDQAGTGLRQRIYCRAFIVGSLSKNSSRIVYLVLDTQSGDTAVRHGILQRLKEMGPEYQVYTKNNVAVTGTHSHSGPGAWLNYLLPQITSLGFDKQSYGAIVNGSVLAIQRAHESLAPGFLSFGQQVVVDGNINRSPFAYLQNPKDERAKYAADVDKNLTLLRFERATDGQSLGLLSWFPVHGTSLYQNNTLITGDNKGVAAYLAEESMKEHNPDFVAGFSQANVGDTSPNTLGAFCEDTGLACSFNDSTCGGRSERCHGRGPFFQQDDQGTRSCFDIGKRQMTAAQQLLGSDSLERIPPSTISFFHTYANLSSFSFISPFNRSRTLRTCSAALGYSFPGGTTDGPGRFDFAQGTNDTDGDSPSLKNPLWRIARGAVHPPSDEQIACQSPKPILLDVGEAHEPYAWTPNIVDIQLLRIGPLIIIVSPGEATTMSGRRWKSALASAAPSILKIDNPTVVLGGPANTYAHYIATEEEYSVQRYEGASTLYGPHTLAAYINLTLTHLPYLGSEDETSRLDRLPPGPCPPINVNRSLSFITPVVVDHAGLLRRFGDTLASPDPAKAHYPGEIVSARFVGANPRNSLRLEGTFASVEFFNDTVAEWVAVRSDRDWFLVYKWKRTSTALGTSEVTLEWEIERGTAPGMYRFRYFGDWKALTGKITAFEGTSGVFHIGEDSQGELVRYRG</sequence>
<evidence type="ECO:0000256" key="2">
    <source>
        <dbReference type="ARBA" id="ARBA00022801"/>
    </source>
</evidence>
<keyword evidence="6" id="KW-0732">Signal</keyword>
<dbReference type="InterPro" id="IPR031329">
    <property type="entry name" value="NEUT/ALK_ceramidase_N"/>
</dbReference>
<evidence type="ECO:0000256" key="1">
    <source>
        <dbReference type="ARBA" id="ARBA00009835"/>
    </source>
</evidence>
<feature type="binding site" evidence="4">
    <location>
        <position position="174"/>
    </location>
    <ligand>
        <name>Zn(2+)</name>
        <dbReference type="ChEBI" id="CHEBI:29105"/>
    </ligand>
</feature>
<evidence type="ECO:0000256" key="5">
    <source>
        <dbReference type="RuleBase" id="RU366019"/>
    </source>
</evidence>
<feature type="domain" description="Neutral/alkaline non-lysosomal ceramidase C-terminal" evidence="8">
    <location>
        <begin position="617"/>
        <end position="772"/>
    </location>
</feature>
<keyword evidence="10" id="KW-1185">Reference proteome</keyword>
<dbReference type="GO" id="GO:0017040">
    <property type="term" value="F:N-acylsphingosine amidohydrolase activity"/>
    <property type="evidence" value="ECO:0007669"/>
    <property type="project" value="UniProtKB-UniRule"/>
</dbReference>
<feature type="domain" description="Neutral/alkaline non-lysosomal ceramidase N-terminal" evidence="7">
    <location>
        <begin position="61"/>
        <end position="600"/>
    </location>
</feature>
<evidence type="ECO:0000313" key="9">
    <source>
        <dbReference type="EMBL" id="OCT44014.1"/>
    </source>
</evidence>
<feature type="active site" description="Nucleophile" evidence="3">
    <location>
        <position position="331"/>
    </location>
</feature>
<comment type="cofactor">
    <cofactor evidence="4">
        <name>Zn(2+)</name>
        <dbReference type="ChEBI" id="CHEBI:29105"/>
    </cofactor>
    <text evidence="4">Binds 1 zinc ion per subunit.</text>
</comment>
<feature type="chain" id="PRO_5008650630" description="Neutral ceramidase" evidence="6">
    <location>
        <begin position="21"/>
        <end position="785"/>
    </location>
</feature>
<keyword evidence="5" id="KW-0746">Sphingolipid metabolism</keyword>
<protein>
    <recommendedName>
        <fullName evidence="5">Neutral ceramidase</fullName>
        <ecNumber evidence="5">3.5.1.23</ecNumber>
    </recommendedName>
</protein>
<dbReference type="VEuPathDB" id="FungiDB:CLCR_00083"/>
<dbReference type="GO" id="GO:0016020">
    <property type="term" value="C:membrane"/>
    <property type="evidence" value="ECO:0007669"/>
    <property type="project" value="GOC"/>
</dbReference>
<dbReference type="Gene3D" id="2.60.40.2300">
    <property type="entry name" value="Neutral/alkaline non-lysosomal ceramidase, C-terminal domain"/>
    <property type="match status" value="1"/>
</dbReference>
<dbReference type="InterPro" id="IPR038445">
    <property type="entry name" value="NCDase_C_sf"/>
</dbReference>
<dbReference type="GO" id="GO:0042759">
    <property type="term" value="P:long-chain fatty acid biosynthetic process"/>
    <property type="evidence" value="ECO:0007669"/>
    <property type="project" value="TreeGrafter"/>
</dbReference>
<dbReference type="GO" id="GO:0046514">
    <property type="term" value="P:ceramide catabolic process"/>
    <property type="evidence" value="ECO:0007669"/>
    <property type="project" value="InterPro"/>
</dbReference>
<keyword evidence="4" id="KW-0862">Zinc</keyword>
<comment type="caution">
    <text evidence="9">The sequence shown here is derived from an EMBL/GenBank/DDBJ whole genome shotgun (WGS) entry which is preliminary data.</text>
</comment>
<feature type="binding site" evidence="4">
    <location>
        <position position="284"/>
    </location>
    <ligand>
        <name>Zn(2+)</name>
        <dbReference type="ChEBI" id="CHEBI:29105"/>
    </ligand>
</feature>
<dbReference type="GO" id="GO:0005576">
    <property type="term" value="C:extracellular region"/>
    <property type="evidence" value="ECO:0007669"/>
    <property type="project" value="TreeGrafter"/>
</dbReference>
<keyword evidence="5" id="KW-0443">Lipid metabolism</keyword>
<dbReference type="PANTHER" id="PTHR12670">
    <property type="entry name" value="CERAMIDASE"/>
    <property type="match status" value="1"/>
</dbReference>